<dbReference type="Proteomes" id="UP000237061">
    <property type="component" value="Unassembled WGS sequence"/>
</dbReference>
<gene>
    <name evidence="1" type="ORF">CVS27_17380</name>
</gene>
<protein>
    <submittedName>
        <fullName evidence="1">Uncharacterized protein</fullName>
    </submittedName>
</protein>
<dbReference type="EMBL" id="PPXC01000017">
    <property type="protein sequence ID" value="POH72098.1"/>
    <property type="molecule type" value="Genomic_DNA"/>
</dbReference>
<comment type="caution">
    <text evidence="1">The sequence shown here is derived from an EMBL/GenBank/DDBJ whole genome shotgun (WGS) entry which is preliminary data.</text>
</comment>
<evidence type="ECO:0000313" key="2">
    <source>
        <dbReference type="Proteomes" id="UP000237061"/>
    </source>
</evidence>
<sequence length="148" mass="17155">MDHHSAAEGDGSHASDQEIERRFWEMTDTIMVPHHNECMICFLMRTMTLLKQSGFDMTATFQRLNAPRATQWATRLMRMGIFSDCQLLQDGVMVNDAIWEADCCPDCGIPYAAPDCLEVRHGSTQPCKLWRWRADVARDNFQAWLERR</sequence>
<proteinExistence type="predicted"/>
<organism evidence="1 2">
    <name type="scientific">Arthrobacter glacialis</name>
    <dbReference type="NCBI Taxonomy" id="1664"/>
    <lineage>
        <taxon>Bacteria</taxon>
        <taxon>Bacillati</taxon>
        <taxon>Actinomycetota</taxon>
        <taxon>Actinomycetes</taxon>
        <taxon>Micrococcales</taxon>
        <taxon>Micrococcaceae</taxon>
        <taxon>Arthrobacter</taxon>
    </lineage>
</organism>
<dbReference type="OrthoDB" id="4866170at2"/>
<accession>A0A2S3ZS95</accession>
<name>A0A2S3ZS95_ARTGL</name>
<evidence type="ECO:0000313" key="1">
    <source>
        <dbReference type="EMBL" id="POH72098.1"/>
    </source>
</evidence>
<dbReference type="RefSeq" id="WP_103467117.1">
    <property type="nucleotide sequence ID" value="NZ_PPXB01000018.1"/>
</dbReference>
<reference evidence="1 2" key="1">
    <citation type="submission" date="2018-01" db="EMBL/GenBank/DDBJ databases">
        <title>Arthrobacter sp. nov., from glaciers in China.</title>
        <authorList>
            <person name="Liu Q."/>
            <person name="Xin Y.-H."/>
        </authorList>
    </citation>
    <scope>NUCLEOTIDE SEQUENCE [LARGE SCALE GENOMIC DNA]</scope>
    <source>
        <strain evidence="1 2">HLT2-12-2</strain>
    </source>
</reference>
<keyword evidence="2" id="KW-1185">Reference proteome</keyword>
<dbReference type="AlphaFoldDB" id="A0A2S3ZS95"/>